<reference evidence="2 3" key="1">
    <citation type="submission" date="2024-11" db="EMBL/GenBank/DDBJ databases">
        <title>A near-complete genome assembly of Cinchona calisaya.</title>
        <authorList>
            <person name="Lian D.C."/>
            <person name="Zhao X.W."/>
            <person name="Wei L."/>
        </authorList>
    </citation>
    <scope>NUCLEOTIDE SEQUENCE [LARGE SCALE GENOMIC DNA]</scope>
    <source>
        <tissue evidence="2">Nenye</tissue>
    </source>
</reference>
<dbReference type="PANTHER" id="PTHR35768:SF1">
    <property type="entry name" value="PROTEIN MULTIPOLAR SPINDLE 1"/>
    <property type="match status" value="1"/>
</dbReference>
<dbReference type="InterPro" id="IPR037500">
    <property type="entry name" value="Msp1"/>
</dbReference>
<evidence type="ECO:0000313" key="3">
    <source>
        <dbReference type="Proteomes" id="UP001630127"/>
    </source>
</evidence>
<evidence type="ECO:0000313" key="2">
    <source>
        <dbReference type="EMBL" id="KAL3533050.1"/>
    </source>
</evidence>
<feature type="compositionally biased region" description="Polar residues" evidence="1">
    <location>
        <begin position="31"/>
        <end position="44"/>
    </location>
</feature>
<dbReference type="PANTHER" id="PTHR35768">
    <property type="entry name" value="PROTEIN MULTIPOLAR SPINDLE 1"/>
    <property type="match status" value="1"/>
</dbReference>
<organism evidence="2 3">
    <name type="scientific">Cinchona calisaya</name>
    <dbReference type="NCBI Taxonomy" id="153742"/>
    <lineage>
        <taxon>Eukaryota</taxon>
        <taxon>Viridiplantae</taxon>
        <taxon>Streptophyta</taxon>
        <taxon>Embryophyta</taxon>
        <taxon>Tracheophyta</taxon>
        <taxon>Spermatophyta</taxon>
        <taxon>Magnoliopsida</taxon>
        <taxon>eudicotyledons</taxon>
        <taxon>Gunneridae</taxon>
        <taxon>Pentapetalae</taxon>
        <taxon>asterids</taxon>
        <taxon>lamiids</taxon>
        <taxon>Gentianales</taxon>
        <taxon>Rubiaceae</taxon>
        <taxon>Cinchonoideae</taxon>
        <taxon>Cinchoneae</taxon>
        <taxon>Cinchona</taxon>
    </lineage>
</organism>
<keyword evidence="3" id="KW-1185">Reference proteome</keyword>
<comment type="caution">
    <text evidence="2">The sequence shown here is derived from an EMBL/GenBank/DDBJ whole genome shotgun (WGS) entry which is preliminary data.</text>
</comment>
<name>A0ABD3APE9_9GENT</name>
<accession>A0ABD3APE9</accession>
<protein>
    <recommendedName>
        <fullName evidence="4">Multipolar spindle 1</fullName>
    </recommendedName>
</protein>
<dbReference type="EMBL" id="JBJUIK010000003">
    <property type="protein sequence ID" value="KAL3533050.1"/>
    <property type="molecule type" value="Genomic_DNA"/>
</dbReference>
<evidence type="ECO:0008006" key="4">
    <source>
        <dbReference type="Google" id="ProtNLM"/>
    </source>
</evidence>
<evidence type="ECO:0000256" key="1">
    <source>
        <dbReference type="SAM" id="MobiDB-lite"/>
    </source>
</evidence>
<dbReference type="AlphaFoldDB" id="A0ABD3APE9"/>
<proteinExistence type="predicted"/>
<feature type="region of interest" description="Disordered" evidence="1">
    <location>
        <begin position="18"/>
        <end position="45"/>
    </location>
</feature>
<gene>
    <name evidence="2" type="ORF">ACH5RR_006571</name>
</gene>
<sequence>MAIAVALLKSKILLQNQNPNSSNNAKAATDVASSSDPPSNAQSDDTIKWKRKAKERKREILRLQDDLKIAEDGMQYDLFPQNAACKCYFYDNMGLSSNKQLQDSSDWRFNDVLRRRFLRQVRIKDRRRRRDASLNQQYFLGTNRDNEIEQLSASVDFLVELCDTVFPVKVEVTTFKNWSHQAVDFILATLKALLPLGNNIETIEGTISSLIMRLLRRMCDASQGDESQNCNNDTRFYVQHLIRKLGSEPYVGQRVILSVSQGISTAAESLLFMDPFDDAFPNMHNCMYMMIQLIEFLISDNLLNWSTREDFEMGLFEDGVTSVLHARKALELLESRNALYVLYMDRVIGDVAKKAGQSSLCQRLKPNVLSSLLS</sequence>
<dbReference type="Proteomes" id="UP001630127">
    <property type="component" value="Unassembled WGS sequence"/>
</dbReference>